<evidence type="ECO:0000256" key="4">
    <source>
        <dbReference type="ARBA" id="ARBA00023136"/>
    </source>
</evidence>
<evidence type="ECO:0000256" key="2">
    <source>
        <dbReference type="ARBA" id="ARBA00022692"/>
    </source>
</evidence>
<dbReference type="EMBL" id="QFWT01000004">
    <property type="protein sequence ID" value="PWI33633.1"/>
    <property type="molecule type" value="Genomic_DNA"/>
</dbReference>
<sequence>MSMGKRLILSGLLLLSLLAGLLCTTGGLRLMVWGAEKAVPELKIENLQGSVWSGFTLQRVRYHAPDGQLDIDLQQVALTLDLACLLRPELCIHSLELDDVKLVLTQPESQEEKKEVKADPVPLPEISLPIPVDLTRFVLRDFRFLSQPGQAPLVINQLHTSVHASGHDITLRQFVLDMPLLDAELSGGVSLESDYPLTLKALTKLKQTALAGQEVSLTATGSVDKLQFMSRLSGPVSASAQGELQPLHTDLPFALRVSEGRLQWPLEGEAEYQVQLSELQVEGTSERYRLTALADLSGKPVPDARISLSGQGDQQQLNLADMLVNTLGGEIRGQVHADWSGPVSWQGQLTLQHIQPGRQWAQAEGALSGSLATSGKLLDSGGWQVDMPALDIQGIIREYPLTVKGRLTAEDKSGQGDIHLITDGLSLRHGRNGISLTGSMNEELDIRARVDIPDLQHSLSDASGRITGTLALQGARDKPELVSSLRATQIRYGEFLVGTASFNADIAAQPMIQGQLDLQAEGARYNDQAIDSLSLALSGQQDNHRLNLDVLSEIADIHMQVSGGIETTDAGFSPDNVTWQGSLDSAQVASRQGKWDLGQPAKLAYSGTAQQVSVQAHCWKQAGSRLCLTEDMQAGASGNAHVALQSFDFKQIAILLPEDIQLEGGADLTGRLSWLPGQLPAAQVALILPQGRVLMKGKKAISQGWEQAQLNASMNAGGLESDWQIQLTDNGDVSGALAVTDLLSESKEVSGQVKINNIDLAILDAWLGDYSHLGAIVNSDLSLSGPLLHPMVHGRLLIDDILAQGEFTPVEINAGQVTLEFSGYQAELAAELQSADGTLSVSGDGQWQDLDAWASRVSIHSDELQISLPPTAEIKARPDLQIEASPGLAKISGDIYLPWARLEVEELPESAVSVSSDEVVLDKNLNPVKEKKPMTLTVETDVRVHIGDDFRLSAFGLEGYLNGLLNISQKDQAPFVVGDVEIRDGTYRSFGQDLIINEGKILMNGPVDRPYVSIKAIRNPENIQDEVTVGIAVTGLASQPEIEVFSDPDMPQANALSYLLRGRDLDTESGDNSMTMTLIGLSLAQSGKIVGEIGEAFGVSDLQLDTAGSGDDSQVTVSGYILPGLQVKYGVGIFNSLGEVTIRYRLMKDLYLEAVSGLTSTVDLLYQFEFD</sequence>
<dbReference type="PANTHER" id="PTHR36985:SF1">
    <property type="entry name" value="TRANSLOCATION AND ASSEMBLY MODULE SUBUNIT TAMB"/>
    <property type="match status" value="1"/>
</dbReference>
<feature type="domain" description="Translocation and assembly module TamB C-terminal" evidence="5">
    <location>
        <begin position="834"/>
        <end position="1170"/>
    </location>
</feature>
<proteinExistence type="predicted"/>
<protein>
    <recommendedName>
        <fullName evidence="5">Translocation and assembly module TamB C-terminal domain-containing protein</fullName>
    </recommendedName>
</protein>
<comment type="caution">
    <text evidence="6">The sequence shown here is derived from an EMBL/GenBank/DDBJ whole genome shotgun (WGS) entry which is preliminary data.</text>
</comment>
<dbReference type="GO" id="GO:0005886">
    <property type="term" value="C:plasma membrane"/>
    <property type="evidence" value="ECO:0007669"/>
    <property type="project" value="InterPro"/>
</dbReference>
<accession>A0A2U3BA39</accession>
<evidence type="ECO:0000256" key="3">
    <source>
        <dbReference type="ARBA" id="ARBA00022989"/>
    </source>
</evidence>
<evidence type="ECO:0000256" key="1">
    <source>
        <dbReference type="ARBA" id="ARBA00004167"/>
    </source>
</evidence>
<dbReference type="AlphaFoldDB" id="A0A2U3BA39"/>
<reference evidence="6 7" key="1">
    <citation type="submission" date="2018-05" db="EMBL/GenBank/DDBJ databases">
        <title>Vibrio limimaris sp. nov., isolated from marine sediment.</title>
        <authorList>
            <person name="Li C.-M."/>
        </authorList>
    </citation>
    <scope>NUCLEOTIDE SEQUENCE [LARGE SCALE GENOMIC DNA]</scope>
    <source>
        <strain evidence="6 7">E4404</strain>
    </source>
</reference>
<dbReference type="RefSeq" id="WP_109319624.1">
    <property type="nucleotide sequence ID" value="NZ_QFWT01000004.1"/>
</dbReference>
<name>A0A2U3BA39_9VIBR</name>
<keyword evidence="3" id="KW-1133">Transmembrane helix</keyword>
<keyword evidence="2" id="KW-0812">Transmembrane</keyword>
<keyword evidence="7" id="KW-1185">Reference proteome</keyword>
<dbReference type="OrthoDB" id="5555605at2"/>
<organism evidence="6 7">
    <name type="scientific">Vibrio albus</name>
    <dbReference type="NCBI Taxonomy" id="2200953"/>
    <lineage>
        <taxon>Bacteria</taxon>
        <taxon>Pseudomonadati</taxon>
        <taxon>Pseudomonadota</taxon>
        <taxon>Gammaproteobacteria</taxon>
        <taxon>Vibrionales</taxon>
        <taxon>Vibrionaceae</taxon>
        <taxon>Vibrio</taxon>
    </lineage>
</organism>
<gene>
    <name evidence="6" type="ORF">DI392_09225</name>
</gene>
<keyword evidence="4" id="KW-0472">Membrane</keyword>
<evidence type="ECO:0000259" key="5">
    <source>
        <dbReference type="Pfam" id="PF04357"/>
    </source>
</evidence>
<dbReference type="Pfam" id="PF04357">
    <property type="entry name" value="TamB"/>
    <property type="match status" value="1"/>
</dbReference>
<comment type="subcellular location">
    <subcellularLocation>
        <location evidence="1">Membrane</location>
        <topology evidence="1">Single-pass membrane protein</topology>
    </subcellularLocation>
</comment>
<dbReference type="InterPro" id="IPR007452">
    <property type="entry name" value="TamB_C"/>
</dbReference>
<evidence type="ECO:0000313" key="6">
    <source>
        <dbReference type="EMBL" id="PWI33633.1"/>
    </source>
</evidence>
<dbReference type="PANTHER" id="PTHR36985">
    <property type="entry name" value="TRANSLOCATION AND ASSEMBLY MODULE SUBUNIT TAMB"/>
    <property type="match status" value="1"/>
</dbReference>
<dbReference type="Proteomes" id="UP000245362">
    <property type="component" value="Unassembled WGS sequence"/>
</dbReference>
<dbReference type="GO" id="GO:0009306">
    <property type="term" value="P:protein secretion"/>
    <property type="evidence" value="ECO:0007669"/>
    <property type="project" value="InterPro"/>
</dbReference>
<evidence type="ECO:0000313" key="7">
    <source>
        <dbReference type="Proteomes" id="UP000245362"/>
    </source>
</evidence>
<dbReference type="GO" id="GO:0097347">
    <property type="term" value="C:TAM protein secretion complex"/>
    <property type="evidence" value="ECO:0007669"/>
    <property type="project" value="TreeGrafter"/>
</dbReference>